<evidence type="ECO:0000256" key="5">
    <source>
        <dbReference type="ARBA" id="ARBA00022602"/>
    </source>
</evidence>
<dbReference type="EMBL" id="JBGBPQ010000006">
    <property type="protein sequence ID" value="KAL1522563.1"/>
    <property type="molecule type" value="Genomic_DNA"/>
</dbReference>
<keyword evidence="7" id="KW-0677">Repeat</keyword>
<dbReference type="InterPro" id="IPR002088">
    <property type="entry name" value="Prenyl_trans_a"/>
</dbReference>
<organism evidence="14 15">
    <name type="scientific">Prymnesium parvum</name>
    <name type="common">Toxic golden alga</name>
    <dbReference type="NCBI Taxonomy" id="97485"/>
    <lineage>
        <taxon>Eukaryota</taxon>
        <taxon>Haptista</taxon>
        <taxon>Haptophyta</taxon>
        <taxon>Prymnesiophyceae</taxon>
        <taxon>Prymnesiales</taxon>
        <taxon>Prymnesiaceae</taxon>
        <taxon>Prymnesium</taxon>
    </lineage>
</organism>
<keyword evidence="6" id="KW-0808">Transferase</keyword>
<dbReference type="Pfam" id="PF01239">
    <property type="entry name" value="PPTA"/>
    <property type="match status" value="4"/>
</dbReference>
<evidence type="ECO:0000256" key="9">
    <source>
        <dbReference type="ARBA" id="ARBA00040965"/>
    </source>
</evidence>
<evidence type="ECO:0000256" key="13">
    <source>
        <dbReference type="ARBA" id="ARBA00043219"/>
    </source>
</evidence>
<dbReference type="Gene3D" id="1.25.40.120">
    <property type="entry name" value="Protein prenylyltransferase"/>
    <property type="match status" value="1"/>
</dbReference>
<evidence type="ECO:0000256" key="11">
    <source>
        <dbReference type="ARBA" id="ARBA00042436"/>
    </source>
</evidence>
<evidence type="ECO:0000256" key="6">
    <source>
        <dbReference type="ARBA" id="ARBA00022679"/>
    </source>
</evidence>
<proteinExistence type="inferred from homology"/>
<dbReference type="PANTHER" id="PTHR11129">
    <property type="entry name" value="PROTEIN FARNESYLTRANSFERASE ALPHA SUBUNIT/RAB GERANYLGERANYL TRANSFERASE ALPHA SUBUNIT"/>
    <property type="match status" value="1"/>
</dbReference>
<dbReference type="GO" id="GO:0005965">
    <property type="term" value="C:protein farnesyltransferase complex"/>
    <property type="evidence" value="ECO:0007669"/>
    <property type="project" value="TreeGrafter"/>
</dbReference>
<keyword evidence="15" id="KW-1185">Reference proteome</keyword>
<name>A0AB34JPG4_PRYPA</name>
<reference evidence="14 15" key="1">
    <citation type="journal article" date="2024" name="Science">
        <title>Giant polyketide synthase enzymes in the biosynthesis of giant marine polyether toxins.</title>
        <authorList>
            <person name="Fallon T.R."/>
            <person name="Shende V.V."/>
            <person name="Wierzbicki I.H."/>
            <person name="Pendleton A.L."/>
            <person name="Watervoot N.F."/>
            <person name="Auber R.P."/>
            <person name="Gonzalez D.J."/>
            <person name="Wisecaver J.H."/>
            <person name="Moore B.S."/>
        </authorList>
    </citation>
    <scope>NUCLEOTIDE SEQUENCE [LARGE SCALE GENOMIC DNA]</scope>
    <source>
        <strain evidence="14 15">12B1</strain>
    </source>
</reference>
<dbReference type="AlphaFoldDB" id="A0AB34JPG4"/>
<dbReference type="PANTHER" id="PTHR11129:SF1">
    <property type="entry name" value="PROTEIN FARNESYLTRANSFERASE_GERANYLGERANYLTRANSFERASE TYPE-1 SUBUNIT ALPHA"/>
    <property type="match status" value="1"/>
</dbReference>
<dbReference type="EC" id="2.5.1.58" evidence="4"/>
<dbReference type="GO" id="GO:0004662">
    <property type="term" value="F:CAAX-protein geranylgeranyltransferase activity"/>
    <property type="evidence" value="ECO:0007669"/>
    <property type="project" value="UniProtKB-EC"/>
</dbReference>
<comment type="similarity">
    <text evidence="2">Belongs to the protein prenyltransferase subunit alpha family.</text>
</comment>
<evidence type="ECO:0000256" key="10">
    <source>
        <dbReference type="ARBA" id="ARBA00041392"/>
    </source>
</evidence>
<keyword evidence="8" id="KW-0460">Magnesium</keyword>
<evidence type="ECO:0000256" key="2">
    <source>
        <dbReference type="ARBA" id="ARBA00006734"/>
    </source>
</evidence>
<dbReference type="Proteomes" id="UP001515480">
    <property type="component" value="Unassembled WGS sequence"/>
</dbReference>
<evidence type="ECO:0000256" key="3">
    <source>
        <dbReference type="ARBA" id="ARBA00012700"/>
    </source>
</evidence>
<gene>
    <name evidence="14" type="ORF">AB1Y20_017548</name>
</gene>
<evidence type="ECO:0000313" key="14">
    <source>
        <dbReference type="EMBL" id="KAL1522563.1"/>
    </source>
</evidence>
<dbReference type="PROSITE" id="PS51147">
    <property type="entry name" value="PFTA"/>
    <property type="match status" value="4"/>
</dbReference>
<evidence type="ECO:0000256" key="1">
    <source>
        <dbReference type="ARBA" id="ARBA00001946"/>
    </source>
</evidence>
<comment type="cofactor">
    <cofactor evidence="1">
        <name>Mg(2+)</name>
        <dbReference type="ChEBI" id="CHEBI:18420"/>
    </cofactor>
</comment>
<evidence type="ECO:0000256" key="7">
    <source>
        <dbReference type="ARBA" id="ARBA00022737"/>
    </source>
</evidence>
<comment type="caution">
    <text evidence="14">The sequence shown here is derived from an EMBL/GenBank/DDBJ whole genome shotgun (WGS) entry which is preliminary data.</text>
</comment>
<dbReference type="EC" id="2.5.1.59" evidence="3"/>
<dbReference type="GO" id="GO:0005953">
    <property type="term" value="C:CAAX-protein geranylgeranyltransferase complex"/>
    <property type="evidence" value="ECO:0007669"/>
    <property type="project" value="TreeGrafter"/>
</dbReference>
<evidence type="ECO:0000313" key="15">
    <source>
        <dbReference type="Proteomes" id="UP001515480"/>
    </source>
</evidence>
<dbReference type="SUPFAM" id="SSF48439">
    <property type="entry name" value="Protein prenylyltransferase"/>
    <property type="match status" value="1"/>
</dbReference>
<dbReference type="GO" id="GO:0004660">
    <property type="term" value="F:protein farnesyltransferase activity"/>
    <property type="evidence" value="ECO:0007669"/>
    <property type="project" value="UniProtKB-EC"/>
</dbReference>
<accession>A0AB34JPG4</accession>
<sequence>MKLADVFSDLEPLEQNEGPQPVVQIAATPQFVEVMGYFRRVLVNQEFSQRALQLSAQAIALNAANYTAWQFRRRCLTELHAASSEEQRLAAWRDELEFCDEQCRNNMKNYQVWFHRRACVEQVGEPQKELQFIEEILAEDAKNYHAWGHRQWALRTYSLWADELSFVERLIKEDLRNNSAWNQRYYVLQHTTDIKSPEVVKAEIAFASKWIEIEPNNDSSWAYLKGIVRPVGYSAYPEVQQMCERLAAGALDEAAGPTQEGDASKICLNALSLLVDILQAQNTPKGTARAEALCKQLQRLDPIRINYWIWRAQQPRAMG</sequence>
<evidence type="ECO:0000256" key="4">
    <source>
        <dbReference type="ARBA" id="ARBA00012702"/>
    </source>
</evidence>
<evidence type="ECO:0000256" key="12">
    <source>
        <dbReference type="ARBA" id="ARBA00043086"/>
    </source>
</evidence>
<keyword evidence="5" id="KW-0637">Prenyltransferase</keyword>
<protein>
    <recommendedName>
        <fullName evidence="9">Protein farnesyltransferase/geranylgeranyltransferase type-1 subunit alpha</fullName>
        <ecNumber evidence="4">2.5.1.58</ecNumber>
        <ecNumber evidence="3">2.5.1.59</ecNumber>
    </recommendedName>
    <alternativeName>
        <fullName evidence="12">CAAX farnesyltransferase subunit alpha</fullName>
    </alternativeName>
    <alternativeName>
        <fullName evidence="11">FTase-alpha</fullName>
    </alternativeName>
    <alternativeName>
        <fullName evidence="10">Ras proteins prenyltransferase subunit alpha</fullName>
    </alternativeName>
    <alternativeName>
        <fullName evidence="13">Type I protein geranyl-geranyltransferase subunit alpha</fullName>
    </alternativeName>
</protein>
<evidence type="ECO:0000256" key="8">
    <source>
        <dbReference type="ARBA" id="ARBA00022842"/>
    </source>
</evidence>